<evidence type="ECO:0000256" key="11">
    <source>
        <dbReference type="ARBA" id="ARBA00023054"/>
    </source>
</evidence>
<evidence type="ECO:0000256" key="8">
    <source>
        <dbReference type="ARBA" id="ARBA00022583"/>
    </source>
</evidence>
<evidence type="ECO:0000256" key="1">
    <source>
        <dbReference type="ARBA" id="ARBA00004412"/>
    </source>
</evidence>
<proteinExistence type="inferred from homology"/>
<evidence type="ECO:0000256" key="7">
    <source>
        <dbReference type="ARBA" id="ARBA00022553"/>
    </source>
</evidence>
<dbReference type="GO" id="GO:0003779">
    <property type="term" value="F:actin binding"/>
    <property type="evidence" value="ECO:0007669"/>
    <property type="project" value="UniProtKB-KW"/>
</dbReference>
<dbReference type="InterPro" id="IPR001179">
    <property type="entry name" value="PPIase_FKBP_dom"/>
</dbReference>
<keyword evidence="15" id="KW-0697">Rotamase</keyword>
<evidence type="ECO:0000256" key="6">
    <source>
        <dbReference type="ARBA" id="ARBA00022490"/>
    </source>
</evidence>
<feature type="compositionally biased region" description="Acidic residues" evidence="17">
    <location>
        <begin position="1110"/>
        <end position="1121"/>
    </location>
</feature>
<feature type="compositionally biased region" description="Polar residues" evidence="17">
    <location>
        <begin position="1056"/>
        <end position="1067"/>
    </location>
</feature>
<evidence type="ECO:0000256" key="14">
    <source>
        <dbReference type="ARBA" id="ARBA00065657"/>
    </source>
</evidence>
<comment type="catalytic activity">
    <reaction evidence="15">
        <text>[protein]-peptidylproline (omega=180) = [protein]-peptidylproline (omega=0)</text>
        <dbReference type="Rhea" id="RHEA:16237"/>
        <dbReference type="Rhea" id="RHEA-COMP:10747"/>
        <dbReference type="Rhea" id="RHEA-COMP:10748"/>
        <dbReference type="ChEBI" id="CHEBI:83833"/>
        <dbReference type="ChEBI" id="CHEBI:83834"/>
        <dbReference type="EC" id="5.2.1.8"/>
    </reaction>
</comment>
<dbReference type="STRING" id="299123.ENSLSDP00000021163"/>
<gene>
    <name evidence="19" type="primary">FKBP15_1</name>
    <name evidence="19" type="ORF">RLOC_00010919</name>
</gene>
<dbReference type="InterPro" id="IPR046357">
    <property type="entry name" value="PPIase_dom_sf"/>
</dbReference>
<evidence type="ECO:0000313" key="20">
    <source>
        <dbReference type="Proteomes" id="UP000197619"/>
    </source>
</evidence>
<dbReference type="PANTHER" id="PTHR44927">
    <property type="entry name" value="FK506-BINDING PROTEIN 15"/>
    <property type="match status" value="1"/>
</dbReference>
<comment type="caution">
    <text evidence="19">The sequence shown here is derived from an EMBL/GenBank/DDBJ whole genome shotgun (WGS) entry which is preliminary data.</text>
</comment>
<comment type="subcellular location">
    <subcellularLocation>
        <location evidence="2">Cell projection</location>
        <location evidence="2">Axon</location>
    </subcellularLocation>
    <subcellularLocation>
        <location evidence="3">Cytoplasm</location>
    </subcellularLocation>
    <subcellularLocation>
        <location evidence="1">Early endosome</location>
    </subcellularLocation>
</comment>
<keyword evidence="6" id="KW-0963">Cytoplasm</keyword>
<keyword evidence="15" id="KW-0413">Isomerase</keyword>
<dbReference type="GO" id="GO:0030426">
    <property type="term" value="C:growth cone"/>
    <property type="evidence" value="ECO:0007669"/>
    <property type="project" value="TreeGrafter"/>
</dbReference>
<keyword evidence="8" id="KW-0254">Endocytosis</keyword>
<dbReference type="AlphaFoldDB" id="A0A218ULM9"/>
<evidence type="ECO:0000256" key="12">
    <source>
        <dbReference type="ARBA" id="ARBA00023203"/>
    </source>
</evidence>
<reference evidence="19 20" key="1">
    <citation type="submission" date="2017-05" db="EMBL/GenBank/DDBJ databases">
        <title>Genome of assembly of the Bengalese finch, Lonchura striata domestica.</title>
        <authorList>
            <person name="Colquitt B.M."/>
            <person name="Brainard M.S."/>
        </authorList>
    </citation>
    <scope>NUCLEOTIDE SEQUENCE [LARGE SCALE GENOMIC DNA]</scope>
    <source>
        <strain evidence="19">White83orange57</strain>
    </source>
</reference>
<keyword evidence="9" id="KW-0967">Endosome</keyword>
<keyword evidence="5" id="KW-0813">Transport</keyword>
<dbReference type="GO" id="GO:0005769">
    <property type="term" value="C:early endosome"/>
    <property type="evidence" value="ECO:0007669"/>
    <property type="project" value="UniProtKB-SubCell"/>
</dbReference>
<feature type="compositionally biased region" description="Basic and acidic residues" evidence="17">
    <location>
        <begin position="830"/>
        <end position="839"/>
    </location>
</feature>
<organism evidence="19 20">
    <name type="scientific">Lonchura striata</name>
    <name type="common">white-rumped munia</name>
    <dbReference type="NCBI Taxonomy" id="40157"/>
    <lineage>
        <taxon>Eukaryota</taxon>
        <taxon>Metazoa</taxon>
        <taxon>Chordata</taxon>
        <taxon>Craniata</taxon>
        <taxon>Vertebrata</taxon>
        <taxon>Euteleostomi</taxon>
        <taxon>Archelosauria</taxon>
        <taxon>Archosauria</taxon>
        <taxon>Dinosauria</taxon>
        <taxon>Saurischia</taxon>
        <taxon>Theropoda</taxon>
        <taxon>Coelurosauria</taxon>
        <taxon>Aves</taxon>
        <taxon>Neognathae</taxon>
        <taxon>Neoaves</taxon>
        <taxon>Telluraves</taxon>
        <taxon>Australaves</taxon>
        <taxon>Passeriformes</taxon>
        <taxon>Passeroidea</taxon>
        <taxon>Estrildidae</taxon>
        <taxon>Estrildinae</taxon>
        <taxon>Lonchura</taxon>
    </lineage>
</organism>
<evidence type="ECO:0000256" key="4">
    <source>
        <dbReference type="ARBA" id="ARBA00006577"/>
    </source>
</evidence>
<feature type="compositionally biased region" description="Basic and acidic residues" evidence="17">
    <location>
        <begin position="914"/>
        <end position="923"/>
    </location>
</feature>
<evidence type="ECO:0000313" key="19">
    <source>
        <dbReference type="EMBL" id="OWK54644.1"/>
    </source>
</evidence>
<evidence type="ECO:0000256" key="3">
    <source>
        <dbReference type="ARBA" id="ARBA00004496"/>
    </source>
</evidence>
<evidence type="ECO:0000256" key="5">
    <source>
        <dbReference type="ARBA" id="ARBA00022448"/>
    </source>
</evidence>
<feature type="region of interest" description="Disordered" evidence="17">
    <location>
        <begin position="286"/>
        <end position="338"/>
    </location>
</feature>
<feature type="coiled-coil region" evidence="16">
    <location>
        <begin position="407"/>
        <end position="551"/>
    </location>
</feature>
<accession>A0A218ULM9</accession>
<keyword evidence="20" id="KW-1185">Reference proteome</keyword>
<keyword evidence="7" id="KW-0597">Phosphoprotein</keyword>
<keyword evidence="11 16" id="KW-0175">Coiled coil</keyword>
<evidence type="ECO:0000256" key="17">
    <source>
        <dbReference type="SAM" id="MobiDB-lite"/>
    </source>
</evidence>
<comment type="subunit">
    <text evidence="14">Interacts with WIP and actin. Interacts with TBC1D23.</text>
</comment>
<dbReference type="PROSITE" id="PS50059">
    <property type="entry name" value="FKBP_PPIASE"/>
    <property type="match status" value="1"/>
</dbReference>
<keyword evidence="12" id="KW-0009">Actin-binding</keyword>
<name>A0A218ULM9_9PASE</name>
<dbReference type="Pfam" id="PF23649">
    <property type="entry name" value="FKBP15"/>
    <property type="match status" value="1"/>
</dbReference>
<evidence type="ECO:0000256" key="15">
    <source>
        <dbReference type="PROSITE-ProRule" id="PRU00277"/>
    </source>
</evidence>
<feature type="domain" description="PPIase FKBP-type" evidence="18">
    <location>
        <begin position="187"/>
        <end position="279"/>
    </location>
</feature>
<feature type="coiled-coil region" evidence="16">
    <location>
        <begin position="689"/>
        <end position="768"/>
    </location>
</feature>
<dbReference type="PANTHER" id="PTHR44927:SF1">
    <property type="entry name" value="FK506-BINDING PROTEIN 15"/>
    <property type="match status" value="1"/>
</dbReference>
<dbReference type="InterPro" id="IPR056598">
    <property type="entry name" value="FKBP-15_dom"/>
</dbReference>
<feature type="region of interest" description="Disordered" evidence="17">
    <location>
        <begin position="829"/>
        <end position="1121"/>
    </location>
</feature>
<sequence length="1121" mass="122545">MRSDSVITNEARLASLFGLDQTVSSQGNEFFQFTAPKQPKKGQTAAGQPQKAPVAPAASGAPSVLVATAVLAYRYTNGQYLKQGKYGAAVVGNHATKEYRILLYISQQQQITSARIHPGFVLTVQPNNYSTFYDDQRQNWSIMFESEKAAVDFSKQVCIAKCNSSPALDSVLCQDLLLGEGQGVEGGDSLEVAYTGWLFQNHGLGQVFDSNVNKDKLLRLKLGSGKVIKGWEEGMLGMKKGGRRFLIIPPAWAYGAQGVAARVPPDSTLAFEVEVRRVKLAKECSGSDGLSVSSRDSPAPSPVPSSDGFSSDSGLVPPSTIPPKPGEPAVRAKSNSISEQLANPDVAKAKLISRMAKMGQPMLPFLAGTAGSQLDSSDSEIEVEELKKQSTANSSLLPGISSVTMEASMIMSNIQRIIQENERLKQEIFEKSSRIEEQNEKISELIERNQRYVEQSNLLMEQRNHSLQTTNENTQARVLHAEQEKHMLPVDRGWDQAKVAEELAAATAQVSQLQLELTAHQKKEMDLRKQLSCAVQDAERQEAQLNKLQAQVAVAPKLTGKCGGLFAELQEASQDTQSRFKAEKQSRKQLDMKIAALEEELTDLRVEKETLERNLAERKKKSLSERAQAEEEMEEIRRSHQQELDKLRQLLKKARTSTDQAAAEQLSVIQAELESQCEAKCERALASAKEQHARQCQELCEQRDSLQHQVAQLEEKLTALKHSKKTEEQKLSEAQQRLEELEPIQEKYSALQAEVGVLRARYEEQIRELQKDQDGSSPADYTEQVKKIMNGVFQSLRGEFELDEMYSGRTVLGVVMNTIKTVTLQLLNRQQEKPEHASENEESDTGAARQEGSPGAKTEHREPLQHSPAQSTAPPADPGEETRGCLQPEQQGQAAPHPAGPRAPEEEQETQSTEEEKVQEEHLPPAADCSLDAEKGPVLAGQPVPGLEQRLEGVPIGQADPEQDPSAVSLQAAAAEPSVPGAKAGEVDEAALPAQPAVEQKAEEAGGGLEPPPLNGEEGSGTEPWDGAGSEQERASVSSRAEPGSAVLREAPGSQELGSSPRNTDSSLFEDDNFFETASPKPLKPQVPSEEEDEEEVSMKGRPPPAPLFGDDDDDDLDWLG</sequence>
<feature type="coiled-coil region" evidence="16">
    <location>
        <begin position="580"/>
        <end position="664"/>
    </location>
</feature>
<evidence type="ECO:0000256" key="2">
    <source>
        <dbReference type="ARBA" id="ARBA00004489"/>
    </source>
</evidence>
<evidence type="ECO:0000256" key="10">
    <source>
        <dbReference type="ARBA" id="ARBA00022990"/>
    </source>
</evidence>
<dbReference type="Pfam" id="PF00254">
    <property type="entry name" value="FKBP_C"/>
    <property type="match status" value="1"/>
</dbReference>
<dbReference type="Gene3D" id="3.10.50.40">
    <property type="match status" value="1"/>
</dbReference>
<dbReference type="EMBL" id="MUZQ01000231">
    <property type="protein sequence ID" value="OWK54644.1"/>
    <property type="molecule type" value="Genomic_DNA"/>
</dbReference>
<dbReference type="EC" id="5.2.1.8" evidence="15"/>
<keyword evidence="13" id="KW-0966">Cell projection</keyword>
<dbReference type="FunFam" id="3.10.50.40:FF:000020">
    <property type="entry name" value="Peptidylprolyl isomerase"/>
    <property type="match status" value="1"/>
</dbReference>
<dbReference type="Proteomes" id="UP000197619">
    <property type="component" value="Unassembled WGS sequence"/>
</dbReference>
<dbReference type="GO" id="GO:0006897">
    <property type="term" value="P:endocytosis"/>
    <property type="evidence" value="ECO:0007669"/>
    <property type="project" value="UniProtKB-KW"/>
</dbReference>
<comment type="similarity">
    <text evidence="4">Belongs to the FKBP-type PPIase family.</text>
</comment>
<evidence type="ECO:0000256" key="9">
    <source>
        <dbReference type="ARBA" id="ARBA00022753"/>
    </source>
</evidence>
<dbReference type="GO" id="GO:0003755">
    <property type="term" value="F:peptidyl-prolyl cis-trans isomerase activity"/>
    <property type="evidence" value="ECO:0007669"/>
    <property type="project" value="UniProtKB-KW"/>
</dbReference>
<evidence type="ECO:0000256" key="13">
    <source>
        <dbReference type="ARBA" id="ARBA00023273"/>
    </source>
</evidence>
<evidence type="ECO:0000256" key="16">
    <source>
        <dbReference type="SAM" id="Coils"/>
    </source>
</evidence>
<feature type="region of interest" description="Disordered" evidence="17">
    <location>
        <begin position="37"/>
        <end position="56"/>
    </location>
</feature>
<protein>
    <recommendedName>
        <fullName evidence="15">peptidylprolyl isomerase</fullName>
        <ecNumber evidence="15">5.2.1.8</ecNumber>
    </recommendedName>
</protein>
<keyword evidence="10" id="KW-0007">Acetylation</keyword>
<dbReference type="SUPFAM" id="SSF54534">
    <property type="entry name" value="FKBP-like"/>
    <property type="match status" value="1"/>
</dbReference>
<evidence type="ECO:0000259" key="18">
    <source>
        <dbReference type="PROSITE" id="PS50059"/>
    </source>
</evidence>